<dbReference type="VEuPathDB" id="FungiDB:BD410DRAFT_796413"/>
<dbReference type="EMBL" id="ML170275">
    <property type="protein sequence ID" value="TDL15453.1"/>
    <property type="molecule type" value="Genomic_DNA"/>
</dbReference>
<sequence>MPLIQQDWHPYTNTLAWDSGKSAGVKHLPTMMQTDSMHAISNRMHHHHGLKYPMKATCRLLVFRIPAREATY</sequence>
<proteinExistence type="predicted"/>
<reference evidence="1 2" key="1">
    <citation type="submission" date="2018-06" db="EMBL/GenBank/DDBJ databases">
        <title>A transcriptomic atlas of mushroom development highlights an independent origin of complex multicellularity.</title>
        <authorList>
            <consortium name="DOE Joint Genome Institute"/>
            <person name="Krizsan K."/>
            <person name="Almasi E."/>
            <person name="Merenyi Z."/>
            <person name="Sahu N."/>
            <person name="Viragh M."/>
            <person name="Koszo T."/>
            <person name="Mondo S."/>
            <person name="Kiss B."/>
            <person name="Balint B."/>
            <person name="Kues U."/>
            <person name="Barry K."/>
            <person name="Hegedus J.C."/>
            <person name="Henrissat B."/>
            <person name="Johnson J."/>
            <person name="Lipzen A."/>
            <person name="Ohm R."/>
            <person name="Nagy I."/>
            <person name="Pangilinan J."/>
            <person name="Yan J."/>
            <person name="Xiong Y."/>
            <person name="Grigoriev I.V."/>
            <person name="Hibbett D.S."/>
            <person name="Nagy L.G."/>
        </authorList>
    </citation>
    <scope>NUCLEOTIDE SEQUENCE [LARGE SCALE GENOMIC DNA]</scope>
    <source>
        <strain evidence="1 2">SZMC22713</strain>
    </source>
</reference>
<dbReference type="Proteomes" id="UP000294933">
    <property type="component" value="Unassembled WGS sequence"/>
</dbReference>
<name>A0A4Y7PJ08_9AGAM</name>
<protein>
    <submittedName>
        <fullName evidence="1">Uncharacterized protein</fullName>
    </submittedName>
</protein>
<evidence type="ECO:0000313" key="1">
    <source>
        <dbReference type="EMBL" id="TDL15453.1"/>
    </source>
</evidence>
<gene>
    <name evidence="1" type="ORF">BD410DRAFT_796413</name>
</gene>
<keyword evidence="2" id="KW-1185">Reference proteome</keyword>
<accession>A0A4Y7PJ08</accession>
<organism evidence="1 2">
    <name type="scientific">Rickenella mellea</name>
    <dbReference type="NCBI Taxonomy" id="50990"/>
    <lineage>
        <taxon>Eukaryota</taxon>
        <taxon>Fungi</taxon>
        <taxon>Dikarya</taxon>
        <taxon>Basidiomycota</taxon>
        <taxon>Agaricomycotina</taxon>
        <taxon>Agaricomycetes</taxon>
        <taxon>Hymenochaetales</taxon>
        <taxon>Rickenellaceae</taxon>
        <taxon>Rickenella</taxon>
    </lineage>
</organism>
<dbReference type="AlphaFoldDB" id="A0A4Y7PJ08"/>
<evidence type="ECO:0000313" key="2">
    <source>
        <dbReference type="Proteomes" id="UP000294933"/>
    </source>
</evidence>